<evidence type="ECO:0000313" key="2">
    <source>
        <dbReference type="EMBL" id="GFC82955.1"/>
    </source>
</evidence>
<feature type="compositionally biased region" description="Basic and acidic residues" evidence="1">
    <location>
        <begin position="100"/>
        <end position="109"/>
    </location>
</feature>
<feature type="region of interest" description="Disordered" evidence="1">
    <location>
        <begin position="86"/>
        <end position="122"/>
    </location>
</feature>
<sequence>CYDLKSVHRGVKRLSKQMHDRYSMEKKMAKILRQDELHKNGQEFDITALDSAVRANRSESSKMMRLITDLRKNQNRRAEELRLKKTKKGQNRIKTGQKQEAWRSPKESKVVSVDSGRTTEENAKRRAVNANIFKLKRRKKRTKD</sequence>
<gene>
    <name evidence="2" type="ORF">Tci_854925</name>
</gene>
<evidence type="ECO:0000256" key="1">
    <source>
        <dbReference type="SAM" id="MobiDB-lite"/>
    </source>
</evidence>
<reference evidence="2" key="1">
    <citation type="journal article" date="2019" name="Sci. Rep.">
        <title>Draft genome of Tanacetum cinerariifolium, the natural source of mosquito coil.</title>
        <authorList>
            <person name="Yamashiro T."/>
            <person name="Shiraishi A."/>
            <person name="Satake H."/>
            <person name="Nakayama K."/>
        </authorList>
    </citation>
    <scope>NUCLEOTIDE SEQUENCE</scope>
</reference>
<proteinExistence type="predicted"/>
<name>A0A699RAS6_TANCI</name>
<dbReference type="AlphaFoldDB" id="A0A699RAS6"/>
<organism evidence="2">
    <name type="scientific">Tanacetum cinerariifolium</name>
    <name type="common">Dalmatian daisy</name>
    <name type="synonym">Chrysanthemum cinerariifolium</name>
    <dbReference type="NCBI Taxonomy" id="118510"/>
    <lineage>
        <taxon>Eukaryota</taxon>
        <taxon>Viridiplantae</taxon>
        <taxon>Streptophyta</taxon>
        <taxon>Embryophyta</taxon>
        <taxon>Tracheophyta</taxon>
        <taxon>Spermatophyta</taxon>
        <taxon>Magnoliopsida</taxon>
        <taxon>eudicotyledons</taxon>
        <taxon>Gunneridae</taxon>
        <taxon>Pentapetalae</taxon>
        <taxon>asterids</taxon>
        <taxon>campanulids</taxon>
        <taxon>Asterales</taxon>
        <taxon>Asteraceae</taxon>
        <taxon>Asteroideae</taxon>
        <taxon>Anthemideae</taxon>
        <taxon>Anthemidinae</taxon>
        <taxon>Tanacetum</taxon>
    </lineage>
</organism>
<comment type="caution">
    <text evidence="2">The sequence shown here is derived from an EMBL/GenBank/DDBJ whole genome shotgun (WGS) entry which is preliminary data.</text>
</comment>
<protein>
    <submittedName>
        <fullName evidence="2">Uncharacterized protein</fullName>
    </submittedName>
</protein>
<accession>A0A699RAS6</accession>
<feature type="non-terminal residue" evidence="2">
    <location>
        <position position="1"/>
    </location>
</feature>
<dbReference type="EMBL" id="BKCJ011087060">
    <property type="protein sequence ID" value="GFC82955.1"/>
    <property type="molecule type" value="Genomic_DNA"/>
</dbReference>